<feature type="domain" description="PI3K/PI4K catalytic" evidence="9">
    <location>
        <begin position="1958"/>
        <end position="2274"/>
    </location>
</feature>
<dbReference type="GO" id="GO:0005634">
    <property type="term" value="C:nucleus"/>
    <property type="evidence" value="ECO:0007669"/>
    <property type="project" value="UniProtKB-SubCell"/>
</dbReference>
<dbReference type="SMART" id="SM00146">
    <property type="entry name" value="PI3Kc"/>
    <property type="match status" value="1"/>
</dbReference>
<evidence type="ECO:0000256" key="4">
    <source>
        <dbReference type="ARBA" id="ARBA00022741"/>
    </source>
</evidence>
<keyword evidence="6" id="KW-0418">Kinase</keyword>
<dbReference type="eggNOG" id="KOG0892">
    <property type="taxonomic scope" value="Eukaryota"/>
</dbReference>
<dbReference type="Pfam" id="PF00454">
    <property type="entry name" value="PI3_PI4_kinase"/>
    <property type="match status" value="1"/>
</dbReference>
<feature type="domain" description="FATC" evidence="10">
    <location>
        <begin position="2261"/>
        <end position="2293"/>
    </location>
</feature>
<dbReference type="EC" id="2.7.11.1" evidence="2"/>
<evidence type="ECO:0000259" key="9">
    <source>
        <dbReference type="PROSITE" id="PS50290"/>
    </source>
</evidence>
<evidence type="ECO:0000256" key="2">
    <source>
        <dbReference type="ARBA" id="ARBA00012513"/>
    </source>
</evidence>
<keyword evidence="7" id="KW-0067">ATP-binding</keyword>
<comment type="subcellular location">
    <subcellularLocation>
        <location evidence="1">Nucleus</location>
    </subcellularLocation>
</comment>
<dbReference type="Proteomes" id="UP000095284">
    <property type="component" value="Unplaced"/>
</dbReference>
<evidence type="ECO:0000259" key="10">
    <source>
        <dbReference type="PROSITE" id="PS51190"/>
    </source>
</evidence>
<evidence type="ECO:0000256" key="8">
    <source>
        <dbReference type="ARBA" id="ARBA00023242"/>
    </source>
</evidence>
<dbReference type="GO" id="GO:0005524">
    <property type="term" value="F:ATP binding"/>
    <property type="evidence" value="ECO:0007669"/>
    <property type="project" value="UniProtKB-KW"/>
</dbReference>
<accession>A0A1I7SDT1</accession>
<dbReference type="WBParaSite" id="BXY_1118900.1">
    <property type="protein sequence ID" value="BXY_1118900.1"/>
    <property type="gene ID" value="BXY_1118900"/>
</dbReference>
<reference evidence="12" key="1">
    <citation type="submission" date="2016-11" db="UniProtKB">
        <authorList>
            <consortium name="WormBaseParasite"/>
        </authorList>
    </citation>
    <scope>IDENTIFICATION</scope>
</reference>
<dbReference type="InterPro" id="IPR000403">
    <property type="entry name" value="PI3/4_kinase_cat_dom"/>
</dbReference>
<evidence type="ECO:0000256" key="7">
    <source>
        <dbReference type="ARBA" id="ARBA00022840"/>
    </source>
</evidence>
<keyword evidence="4" id="KW-0547">Nucleotide-binding</keyword>
<dbReference type="InterPro" id="IPR011009">
    <property type="entry name" value="Kinase-like_dom_sf"/>
</dbReference>
<dbReference type="PROSITE" id="PS00916">
    <property type="entry name" value="PI3_4_KINASE_2"/>
    <property type="match status" value="1"/>
</dbReference>
<evidence type="ECO:0000256" key="3">
    <source>
        <dbReference type="ARBA" id="ARBA00022679"/>
    </source>
</evidence>
<organism evidence="11 12">
    <name type="scientific">Bursaphelenchus xylophilus</name>
    <name type="common">Pinewood nematode worm</name>
    <name type="synonym">Aphelenchoides xylophilus</name>
    <dbReference type="NCBI Taxonomy" id="6326"/>
    <lineage>
        <taxon>Eukaryota</taxon>
        <taxon>Metazoa</taxon>
        <taxon>Ecdysozoa</taxon>
        <taxon>Nematoda</taxon>
        <taxon>Chromadorea</taxon>
        <taxon>Rhabditida</taxon>
        <taxon>Tylenchina</taxon>
        <taxon>Tylenchomorpha</taxon>
        <taxon>Aphelenchoidea</taxon>
        <taxon>Aphelenchoididae</taxon>
        <taxon>Bursaphelenchus</taxon>
    </lineage>
</organism>
<dbReference type="SUPFAM" id="SSF56112">
    <property type="entry name" value="Protein kinase-like (PK-like)"/>
    <property type="match status" value="1"/>
</dbReference>
<keyword evidence="5" id="KW-0227">DNA damage</keyword>
<dbReference type="InterPro" id="IPR036940">
    <property type="entry name" value="PI3/4_kinase_cat_sf"/>
</dbReference>
<evidence type="ECO:0000256" key="5">
    <source>
        <dbReference type="ARBA" id="ARBA00022763"/>
    </source>
</evidence>
<dbReference type="PROSITE" id="PS51190">
    <property type="entry name" value="FATC"/>
    <property type="match status" value="1"/>
</dbReference>
<keyword evidence="8" id="KW-0539">Nucleus</keyword>
<dbReference type="PANTHER" id="PTHR37079">
    <property type="entry name" value="SERINE/THREONINE-PROTEIN KINASE ATM"/>
    <property type="match status" value="1"/>
</dbReference>
<dbReference type="Pfam" id="PF02260">
    <property type="entry name" value="FATC"/>
    <property type="match status" value="1"/>
</dbReference>
<protein>
    <recommendedName>
        <fullName evidence="2">non-specific serine/threonine protein kinase</fullName>
        <ecNumber evidence="2">2.7.11.1</ecNumber>
    </recommendedName>
</protein>
<dbReference type="InterPro" id="IPR038980">
    <property type="entry name" value="ATM_plant"/>
</dbReference>
<name>A0A1I7SDT1_BURXY</name>
<dbReference type="PANTHER" id="PTHR37079:SF4">
    <property type="entry name" value="SERINE_THREONINE-PROTEIN KINASE ATM"/>
    <property type="match status" value="1"/>
</dbReference>
<dbReference type="Gene3D" id="3.30.1010.10">
    <property type="entry name" value="Phosphatidylinositol 3-kinase Catalytic Subunit, Chain A, domain 4"/>
    <property type="match status" value="1"/>
</dbReference>
<evidence type="ECO:0000313" key="12">
    <source>
        <dbReference type="WBParaSite" id="BXY_1118900.1"/>
    </source>
</evidence>
<dbReference type="GO" id="GO:0006974">
    <property type="term" value="P:DNA damage response"/>
    <property type="evidence" value="ECO:0007669"/>
    <property type="project" value="UniProtKB-KW"/>
</dbReference>
<dbReference type="GO" id="GO:0004674">
    <property type="term" value="F:protein serine/threonine kinase activity"/>
    <property type="evidence" value="ECO:0007669"/>
    <property type="project" value="UniProtKB-EC"/>
</dbReference>
<evidence type="ECO:0000256" key="1">
    <source>
        <dbReference type="ARBA" id="ARBA00004123"/>
    </source>
</evidence>
<dbReference type="InterPro" id="IPR018936">
    <property type="entry name" value="PI3/4_kinase_CS"/>
</dbReference>
<dbReference type="SMART" id="SM01343">
    <property type="entry name" value="FATC"/>
    <property type="match status" value="1"/>
</dbReference>
<dbReference type="PROSITE" id="PS50290">
    <property type="entry name" value="PI3_4_KINASE_3"/>
    <property type="match status" value="1"/>
</dbReference>
<sequence>MSRNQEADLFKKTLSDLVSNKHKKIHERTNASEMVAYLWGQDGVVPALLMDNFENVMDMLCQVVIQECEMNESKIGKKIKSFSQTLFKVWKAACIICIKKKGVRNGSIFLYCLECLLKKNRGIWVGSEDGVWWDTLDVARSIFVAYDVTQFPDARVSNLLHTLMNYVFMPDDSRKELVKLCELLSIFVESLRYLPQSENFEGFLQDFTNAFVKSFNWSQGLNPARTSVLIMMTSLLEHFSFGYRVLLLDAFMPVVRQLFPKIQIWSISGEAISNPGEHKAFNRYLLLFLDMFLEVAYPRAKLEEECLYIDGVRMAYHLTLDVYNAAISCLEREKTRSNYAKNCAFDKDSLRFLARLLVMDFQGRCCSSTSNLALHWRRDGDPIIKRILRNGDPNFIHVIRSSKIEFPAGVSRDFSVMICRSLTDFLQNDSELSHSASIAAETLALYLTETEFLETADYCFLNSNLGKWLEIPGLQNSSSVLIANLLKLGVKHLFNFASFFNTLCQLRKFSQPNIQAISDLMSCIEFDEESIDSLRVETGRKTCWTFRKDLIQRLMKSFSIQANPSCLIFKLFLYFPSGKRRSFTEDYIIYEVVDFFVDTSLRERLKMETLDKIHLFRITTDLKRLFNGNGERAYKKFDRFHDVLGNELLSIFVNNSIDKFHIDENWRFAPHSIKKFISERVNVESGVEWRFALAFLDRDSARPYFIGDTLTNLESKFLNQNVIEILWDTSDFKNRILLISRHAALLSRKTLTKFILELERDMLSNRIDNGLKKIALREIVLAQTRMGLEFDIEVSFEEINPVALFGFIQPTCQNVMRFVSYINHCEPTFLDLHARPLCILLSNCLHKLILRCECDPLLEAMKKLKQRLNDVLPVSDTVFNWFVALKNVFQTASGLFIKAEGVDDDLVKVLHGIRSLADVLVRKSGGNKVFMSLMGTLLQFMTSFLVRMSSATPDNVTEEVKQAMSLIVLDVGCVGRVIIGMILRENVMLFKDLLILIDQWLRACAKFNVFDSTQCAGAVFRTIDTIYVNGSGYPELWKHLLQYSIPLISEYVILFSDPEKSQLDFSEQVVKLRDGRNMKNEPFVTCFGFWCNVNTLQGIRLDLNFLKELWRLFPHLRTKLLHYLPFYDQKNVVDYGEDMWAWAKGMQTNGDDIFTVKYVLYLQEELCPLLICCELYSFLISYERKMTKTTHSFMENAVGLKRFLLKILTACDMVGQEILFTFLHKPYFGIKAVMSAIYRCLESKKKIACLPEAMGEYAEYLLNESAFDENDVFLCACLTKAINLAGPKFDRFLWAKVLHLVGLYEPGLLVLRYCIDSEKESRCLQAFEHTKKNLLSSFSSGYRGMMNLYKELLIKAGHGFSIHGISFEDQVTPQVKAFVAQNEHNWTRMVTALNQSQDWKQSSLASYHLGNNDVTLDLDEGYECLMNLTMWSLDETKNIKAVLPKTNLDNVGTHLYTLFKLIHDDQKLETVESLQKFLQDMSERSLIPGKELVVLSQEIEFLRKVYKTEDIKSIDEELRRLSFRSLNRTIPFVALKWKKSTKAPQENEFLILNSSLMRLAESYLKISSEQRAEEILNFAYDVTVRSFPKFLNNSMLLKANLFKSLGDDLNSRFFLEKILREYTVDKKDGLSAVELVNYCAIETDALIMLADMSSDVQESEEHLKNAALSSRFIASNEPSYQLKVCKVFAAFCQKRFTGLDAHKNSTEFKMKDYIVKELEVQYDNGPIKDRPRLGKELHLEKADLKKVLNDWTNYLLTLADCYIKALRLGTDDKSVVPRLAALIVQNYENEELMSMVKNSVGLIPSSVWLVVTNVLSGYLFIDKPVSSVVFEIMVGVVSDYPYHSLNTILYHFHRDDTGDQNGETLRRLLNSCSDLVALKAIIRTMRRAVTFYESVAKSRFDSDYDYDKAKNSYIMDKRRFQTDEQFENLLHVPVPIVEQPVPEPQTYSVSDLITFSGVSNVVLRAGGASSPKILTIRTSEGVTKRLIVKPEDLRQDDLAQVLFKVANILIREEEFKGDILKPVQTYIVVPITDNAGLIEYVDNTVSLNRWLVDEQTGAHLRYNPEDTPVADAISIFKNWNSPIKEQFLNLCRSINPVFRHFFYENFSLPHKFFESIRLYTDSLALWSILCFVVGLGDRHLNNILVDERSGMLVHIDLGMIFDFSQRILQLPERVPFRLTRDLMDPILIDGANGRFKHVAVYALERLRENADVIVGLSSLLLLDPMTTFPVGNREDGSKNMLAENAIARLKAKLDGTEANYTRASPEQQVNNLIKQATDPENLCQMYVGWMPFI</sequence>
<evidence type="ECO:0000256" key="6">
    <source>
        <dbReference type="ARBA" id="ARBA00022777"/>
    </source>
</evidence>
<proteinExistence type="predicted"/>
<dbReference type="InterPro" id="IPR003152">
    <property type="entry name" value="FATC_dom"/>
</dbReference>
<keyword evidence="3" id="KW-0808">Transferase</keyword>
<evidence type="ECO:0000313" key="11">
    <source>
        <dbReference type="Proteomes" id="UP000095284"/>
    </source>
</evidence>
<dbReference type="Gene3D" id="1.10.1070.11">
    <property type="entry name" value="Phosphatidylinositol 3-/4-kinase, catalytic domain"/>
    <property type="match status" value="1"/>
</dbReference>